<dbReference type="GO" id="GO:0005576">
    <property type="term" value="C:extracellular region"/>
    <property type="evidence" value="ECO:0007669"/>
    <property type="project" value="TreeGrafter"/>
</dbReference>
<dbReference type="InterPro" id="IPR051455">
    <property type="entry name" value="Bact_solute-bind_prot3"/>
</dbReference>
<dbReference type="Proteomes" id="UP000251211">
    <property type="component" value="Unassembled WGS sequence"/>
</dbReference>
<dbReference type="CDD" id="cd13690">
    <property type="entry name" value="PBP2_GluB"/>
    <property type="match status" value="1"/>
</dbReference>
<evidence type="ECO:0000259" key="4">
    <source>
        <dbReference type="SMART" id="SM00062"/>
    </source>
</evidence>
<dbReference type="PANTHER" id="PTHR30085">
    <property type="entry name" value="AMINO ACID ABC TRANSPORTER PERMEASE"/>
    <property type="match status" value="1"/>
</dbReference>
<accession>A0AB38FMH8</accession>
<dbReference type="EMBL" id="UAUI01000027">
    <property type="protein sequence ID" value="SPZ42869.1"/>
    <property type="molecule type" value="Genomic_DNA"/>
</dbReference>
<dbReference type="SUPFAM" id="SSF53850">
    <property type="entry name" value="Periplasmic binding protein-like II"/>
    <property type="match status" value="1"/>
</dbReference>
<dbReference type="PANTHER" id="PTHR30085:SF6">
    <property type="entry name" value="ABC TRANSPORTER GLUTAMINE-BINDING PROTEIN GLNH"/>
    <property type="match status" value="1"/>
</dbReference>
<dbReference type="GO" id="GO:0030288">
    <property type="term" value="C:outer membrane-bounded periplasmic space"/>
    <property type="evidence" value="ECO:0007669"/>
    <property type="project" value="TreeGrafter"/>
</dbReference>
<comment type="caution">
    <text evidence="5">The sequence shown here is derived from an EMBL/GenBank/DDBJ whole genome shotgun (WGS) entry which is preliminary data.</text>
</comment>
<keyword evidence="3" id="KW-0732">Signal</keyword>
<comment type="similarity">
    <text evidence="1">Belongs to the bacterial solute-binding protein 3 family.</text>
</comment>
<gene>
    <name evidence="5" type="primary">gluB2_1</name>
    <name evidence="5" type="ORF">NCTC13229_06403</name>
</gene>
<keyword evidence="2" id="KW-0813">Transport</keyword>
<evidence type="ECO:0000313" key="5">
    <source>
        <dbReference type="EMBL" id="SPZ42869.1"/>
    </source>
</evidence>
<feature type="domain" description="Solute-binding protein family 3/N-terminal" evidence="4">
    <location>
        <begin position="57"/>
        <end position="278"/>
    </location>
</feature>
<dbReference type="Pfam" id="PF00497">
    <property type="entry name" value="SBP_bac_3"/>
    <property type="match status" value="1"/>
</dbReference>
<evidence type="ECO:0000313" key="6">
    <source>
        <dbReference type="Proteomes" id="UP000251211"/>
    </source>
</evidence>
<dbReference type="InterPro" id="IPR001638">
    <property type="entry name" value="Solute-binding_3/MltF_N"/>
</dbReference>
<dbReference type="AlphaFoldDB" id="A0AB38FMH8"/>
<reference evidence="5 6" key="1">
    <citation type="submission" date="2018-06" db="EMBL/GenBank/DDBJ databases">
        <authorList>
            <consortium name="Pathogen Informatics"/>
            <person name="Doyle S."/>
        </authorList>
    </citation>
    <scope>NUCLEOTIDE SEQUENCE [LARGE SCALE GENOMIC DNA]</scope>
    <source>
        <strain evidence="5 6">NCTC13229</strain>
    </source>
</reference>
<organism evidence="5 6">
    <name type="scientific">Rhodococcus wratislaviensis</name>
    <name type="common">Tsukamurella wratislaviensis</name>
    <dbReference type="NCBI Taxonomy" id="44752"/>
    <lineage>
        <taxon>Bacteria</taxon>
        <taxon>Bacillati</taxon>
        <taxon>Actinomycetota</taxon>
        <taxon>Actinomycetes</taxon>
        <taxon>Mycobacteriales</taxon>
        <taxon>Nocardiaceae</taxon>
        <taxon>Rhodococcus</taxon>
    </lineage>
</organism>
<protein>
    <submittedName>
        <fullName evidence="5">Glutamate-binding protein</fullName>
    </submittedName>
</protein>
<dbReference type="SMART" id="SM00062">
    <property type="entry name" value="PBPb"/>
    <property type="match status" value="1"/>
</dbReference>
<dbReference type="GO" id="GO:0006865">
    <property type="term" value="P:amino acid transport"/>
    <property type="evidence" value="ECO:0007669"/>
    <property type="project" value="TreeGrafter"/>
</dbReference>
<proteinExistence type="inferred from homology"/>
<sequence length="295" mass="31665">MRFSRKAIVPLVAVVAIAGIALFGTRSTVTTGITPAVAQSPQFAPGTTMDKIAREGVLRVGTRFDHPGLSARNLRGEQEGYEIDLVRYIAGKLGVPADRIEWTEANSASREQLLQQDKVDVVVATLSINDKRRQVISFGGPYLDINNDLVTVKGNPKNITDPQTPNGVTVCSTLGGAVSASLRKNFPQTNLIEFDVSSKCIDALKNGSVDALATQGPIGAGYVSKDQKDIELINKPFAVESWGVGIAKGDVAFCEFLNSAITDYYSDGSAEEAWADSLGRYTKQQPVMPELQPCT</sequence>
<evidence type="ECO:0000256" key="3">
    <source>
        <dbReference type="ARBA" id="ARBA00022729"/>
    </source>
</evidence>
<evidence type="ECO:0000256" key="2">
    <source>
        <dbReference type="ARBA" id="ARBA00022448"/>
    </source>
</evidence>
<evidence type="ECO:0000256" key="1">
    <source>
        <dbReference type="ARBA" id="ARBA00010333"/>
    </source>
</evidence>
<name>A0AB38FMH8_RHOWR</name>
<dbReference type="RefSeq" id="WP_112302117.1">
    <property type="nucleotide sequence ID" value="NZ_QTTP01000001.1"/>
</dbReference>
<dbReference type="Gene3D" id="3.40.190.10">
    <property type="entry name" value="Periplasmic binding protein-like II"/>
    <property type="match status" value="2"/>
</dbReference>